<feature type="transmembrane region" description="Helical" evidence="1">
    <location>
        <begin position="12"/>
        <end position="31"/>
    </location>
</feature>
<dbReference type="AlphaFoldDB" id="A0AAN9L657"/>
<keyword evidence="3" id="KW-1185">Reference proteome</keyword>
<evidence type="ECO:0000313" key="3">
    <source>
        <dbReference type="Proteomes" id="UP001367508"/>
    </source>
</evidence>
<evidence type="ECO:0000256" key="1">
    <source>
        <dbReference type="SAM" id="Phobius"/>
    </source>
</evidence>
<name>A0AAN9L657_CANGL</name>
<gene>
    <name evidence="2" type="ORF">VNO77_24367</name>
</gene>
<accession>A0AAN9L657</accession>
<proteinExistence type="predicted"/>
<protein>
    <submittedName>
        <fullName evidence="2">Uncharacterized protein</fullName>
    </submittedName>
</protein>
<feature type="transmembrane region" description="Helical" evidence="1">
    <location>
        <begin position="43"/>
        <end position="66"/>
    </location>
</feature>
<keyword evidence="1" id="KW-1133">Transmembrane helix</keyword>
<keyword evidence="1" id="KW-0472">Membrane</keyword>
<reference evidence="2 3" key="1">
    <citation type="submission" date="2024-01" db="EMBL/GenBank/DDBJ databases">
        <title>The genomes of 5 underutilized Papilionoideae crops provide insights into root nodulation and disease resistanc.</title>
        <authorList>
            <person name="Jiang F."/>
        </authorList>
    </citation>
    <scope>NUCLEOTIDE SEQUENCE [LARGE SCALE GENOMIC DNA]</scope>
    <source>
        <strain evidence="2">LVBAO_FW01</strain>
        <tissue evidence="2">Leaves</tissue>
    </source>
</reference>
<comment type="caution">
    <text evidence="2">The sequence shown here is derived from an EMBL/GenBank/DDBJ whole genome shotgun (WGS) entry which is preliminary data.</text>
</comment>
<evidence type="ECO:0000313" key="2">
    <source>
        <dbReference type="EMBL" id="KAK7330180.1"/>
    </source>
</evidence>
<organism evidence="2 3">
    <name type="scientific">Canavalia gladiata</name>
    <name type="common">Sword bean</name>
    <name type="synonym">Dolichos gladiatus</name>
    <dbReference type="NCBI Taxonomy" id="3824"/>
    <lineage>
        <taxon>Eukaryota</taxon>
        <taxon>Viridiplantae</taxon>
        <taxon>Streptophyta</taxon>
        <taxon>Embryophyta</taxon>
        <taxon>Tracheophyta</taxon>
        <taxon>Spermatophyta</taxon>
        <taxon>Magnoliopsida</taxon>
        <taxon>eudicotyledons</taxon>
        <taxon>Gunneridae</taxon>
        <taxon>Pentapetalae</taxon>
        <taxon>rosids</taxon>
        <taxon>fabids</taxon>
        <taxon>Fabales</taxon>
        <taxon>Fabaceae</taxon>
        <taxon>Papilionoideae</taxon>
        <taxon>50 kb inversion clade</taxon>
        <taxon>NPAAA clade</taxon>
        <taxon>indigoferoid/millettioid clade</taxon>
        <taxon>Phaseoleae</taxon>
        <taxon>Canavalia</taxon>
    </lineage>
</organism>
<sequence length="151" mass="17372">MCPLTHSIAATKHPLCFILSFGFAYLAYQYQSTYNKEKRLKQLLAHLNATFALKSVIVGIFLSPLFPTRHNNRILSGYFTFLRPRDSVIPSLLPFTLSYLQFRKTQHSLCVLCVVCCVSFPKLLHSHTIPTIPFLMAFRQILPTTFFSFLH</sequence>
<dbReference type="Proteomes" id="UP001367508">
    <property type="component" value="Unassembled WGS sequence"/>
</dbReference>
<dbReference type="EMBL" id="JAYMYQ010000005">
    <property type="protein sequence ID" value="KAK7330180.1"/>
    <property type="molecule type" value="Genomic_DNA"/>
</dbReference>
<keyword evidence="1" id="KW-0812">Transmembrane</keyword>